<reference evidence="2" key="1">
    <citation type="submission" date="2022-11" db="UniProtKB">
        <authorList>
            <consortium name="WormBaseParasite"/>
        </authorList>
    </citation>
    <scope>IDENTIFICATION</scope>
</reference>
<name>A0A915HEA5_ROMCU</name>
<sequence>MIDAAVGAPANTDQEIKDMTEIIEKNGHQGLYLLKKDSKAVLIVKIVQKASIDLSPMRFVYVTYQSILPNIML</sequence>
<protein>
    <submittedName>
        <fullName evidence="2">Uncharacterized protein</fullName>
    </submittedName>
</protein>
<evidence type="ECO:0000313" key="1">
    <source>
        <dbReference type="Proteomes" id="UP000887565"/>
    </source>
</evidence>
<organism evidence="1 2">
    <name type="scientific">Romanomermis culicivorax</name>
    <name type="common">Nematode worm</name>
    <dbReference type="NCBI Taxonomy" id="13658"/>
    <lineage>
        <taxon>Eukaryota</taxon>
        <taxon>Metazoa</taxon>
        <taxon>Ecdysozoa</taxon>
        <taxon>Nematoda</taxon>
        <taxon>Enoplea</taxon>
        <taxon>Dorylaimia</taxon>
        <taxon>Mermithida</taxon>
        <taxon>Mermithoidea</taxon>
        <taxon>Mermithidae</taxon>
        <taxon>Romanomermis</taxon>
    </lineage>
</organism>
<keyword evidence="1" id="KW-1185">Reference proteome</keyword>
<dbReference type="WBParaSite" id="nRc.2.0.1.t00387-RA">
    <property type="protein sequence ID" value="nRc.2.0.1.t00387-RA"/>
    <property type="gene ID" value="nRc.2.0.1.g00387"/>
</dbReference>
<dbReference type="Proteomes" id="UP000887565">
    <property type="component" value="Unplaced"/>
</dbReference>
<dbReference type="AlphaFoldDB" id="A0A915HEA5"/>
<evidence type="ECO:0000313" key="2">
    <source>
        <dbReference type="WBParaSite" id="nRc.2.0.1.t00387-RA"/>
    </source>
</evidence>
<proteinExistence type="predicted"/>
<accession>A0A915HEA5</accession>